<dbReference type="InParanoid" id="A0A7M7GJA1"/>
<dbReference type="InterPro" id="IPR001190">
    <property type="entry name" value="SRCR"/>
</dbReference>
<reference evidence="13" key="1">
    <citation type="submission" date="2015-02" db="EMBL/GenBank/DDBJ databases">
        <title>Genome sequencing for Strongylocentrotus purpuratus.</title>
        <authorList>
            <person name="Murali S."/>
            <person name="Liu Y."/>
            <person name="Vee V."/>
            <person name="English A."/>
            <person name="Wang M."/>
            <person name="Skinner E."/>
            <person name="Han Y."/>
            <person name="Muzny D.M."/>
            <person name="Worley K.C."/>
            <person name="Gibbs R.A."/>
        </authorList>
    </citation>
    <scope>NUCLEOTIDE SEQUENCE</scope>
</reference>
<dbReference type="Pfam" id="PF00530">
    <property type="entry name" value="SRCR"/>
    <property type="match status" value="1"/>
</dbReference>
<keyword evidence="6" id="KW-0768">Sushi</keyword>
<feature type="region of interest" description="Disordered" evidence="7">
    <location>
        <begin position="633"/>
        <end position="710"/>
    </location>
</feature>
<feature type="compositionally biased region" description="Polar residues" evidence="7">
    <location>
        <begin position="549"/>
        <end position="558"/>
    </location>
</feature>
<evidence type="ECO:0000256" key="1">
    <source>
        <dbReference type="ARBA" id="ARBA00022729"/>
    </source>
</evidence>
<dbReference type="GeneID" id="100891205"/>
<evidence type="ECO:0000256" key="2">
    <source>
        <dbReference type="ARBA" id="ARBA00022737"/>
    </source>
</evidence>
<dbReference type="Gene3D" id="2.10.70.10">
    <property type="entry name" value="Complement Module, domain 1"/>
    <property type="match status" value="1"/>
</dbReference>
<feature type="region of interest" description="Disordered" evidence="7">
    <location>
        <begin position="511"/>
        <end position="578"/>
    </location>
</feature>
<dbReference type="PROSITE" id="PS51212">
    <property type="entry name" value="WSC"/>
    <property type="match status" value="1"/>
</dbReference>
<proteinExistence type="predicted"/>
<dbReference type="SMART" id="SM00032">
    <property type="entry name" value="CCP"/>
    <property type="match status" value="1"/>
</dbReference>
<evidence type="ECO:0000256" key="8">
    <source>
        <dbReference type="SAM" id="Phobius"/>
    </source>
</evidence>
<dbReference type="OMA" id="CYAAQET"/>
<feature type="region of interest" description="Disordered" evidence="7">
    <location>
        <begin position="592"/>
        <end position="612"/>
    </location>
</feature>
<dbReference type="CDD" id="cd00033">
    <property type="entry name" value="CCP"/>
    <property type="match status" value="1"/>
</dbReference>
<feature type="domain" description="SRCR" evidence="9">
    <location>
        <begin position="47"/>
        <end position="149"/>
    </location>
</feature>
<evidence type="ECO:0000259" key="9">
    <source>
        <dbReference type="PROSITE" id="PS50287"/>
    </source>
</evidence>
<dbReference type="Proteomes" id="UP000007110">
    <property type="component" value="Unassembled WGS sequence"/>
</dbReference>
<evidence type="ECO:0000313" key="12">
    <source>
        <dbReference type="EnsemblMetazoa" id="XP_003730138"/>
    </source>
</evidence>
<name>A0A7M7GJA1_STRPU</name>
<feature type="domain" description="WSC" evidence="11">
    <location>
        <begin position="150"/>
        <end position="241"/>
    </location>
</feature>
<dbReference type="SMART" id="SM00321">
    <property type="entry name" value="WSC"/>
    <property type="match status" value="1"/>
</dbReference>
<dbReference type="InterPro" id="IPR002889">
    <property type="entry name" value="WSC_carb-bd"/>
</dbReference>
<feature type="compositionally biased region" description="Polar residues" evidence="7">
    <location>
        <begin position="696"/>
        <end position="710"/>
    </location>
</feature>
<dbReference type="PROSITE" id="PS50287">
    <property type="entry name" value="SRCR_2"/>
    <property type="match status" value="1"/>
</dbReference>
<keyword evidence="8" id="KW-1133">Transmembrane helix</keyword>
<dbReference type="PROSITE" id="PS50923">
    <property type="entry name" value="SUSHI"/>
    <property type="match status" value="1"/>
</dbReference>
<evidence type="ECO:0000259" key="10">
    <source>
        <dbReference type="PROSITE" id="PS50923"/>
    </source>
</evidence>
<dbReference type="FunFam" id="3.10.250.10:FF:000042">
    <property type="entry name" value="Lysyl oxidase-like 2"/>
    <property type="match status" value="1"/>
</dbReference>
<feature type="domain" description="Sushi" evidence="10">
    <location>
        <begin position="243"/>
        <end position="305"/>
    </location>
</feature>
<evidence type="ECO:0000256" key="6">
    <source>
        <dbReference type="PROSITE-ProRule" id="PRU00302"/>
    </source>
</evidence>
<dbReference type="EnsemblMetazoa" id="XM_003730090">
    <property type="protein sequence ID" value="XP_003730138"/>
    <property type="gene ID" value="LOC100891205"/>
</dbReference>
<dbReference type="InterPro" id="IPR000436">
    <property type="entry name" value="Sushi_SCR_CCP_dom"/>
</dbReference>
<keyword evidence="8" id="KW-0472">Membrane</keyword>
<dbReference type="GO" id="GO:0016020">
    <property type="term" value="C:membrane"/>
    <property type="evidence" value="ECO:0007669"/>
    <property type="project" value="InterPro"/>
</dbReference>
<feature type="compositionally biased region" description="Basic residues" evidence="7">
    <location>
        <begin position="529"/>
        <end position="540"/>
    </location>
</feature>
<evidence type="ECO:0000256" key="7">
    <source>
        <dbReference type="SAM" id="MobiDB-lite"/>
    </source>
</evidence>
<organism evidence="12 13">
    <name type="scientific">Strongylocentrotus purpuratus</name>
    <name type="common">Purple sea urchin</name>
    <dbReference type="NCBI Taxonomy" id="7668"/>
    <lineage>
        <taxon>Eukaryota</taxon>
        <taxon>Metazoa</taxon>
        <taxon>Echinodermata</taxon>
        <taxon>Eleutherozoa</taxon>
        <taxon>Echinozoa</taxon>
        <taxon>Echinoidea</taxon>
        <taxon>Euechinoidea</taxon>
        <taxon>Echinacea</taxon>
        <taxon>Camarodonta</taxon>
        <taxon>Echinidea</taxon>
        <taxon>Strongylocentrotidae</taxon>
        <taxon>Strongylocentrotus</taxon>
    </lineage>
</organism>
<protein>
    <submittedName>
        <fullName evidence="12">Uncharacterized protein</fullName>
    </submittedName>
</protein>
<dbReference type="AlphaFoldDB" id="A0A7M7GJA1"/>
<keyword evidence="1" id="KW-0732">Signal</keyword>
<comment type="caution">
    <text evidence="6">Lacks conserved residue(s) required for the propagation of feature annotation.</text>
</comment>
<feature type="region of interest" description="Disordered" evidence="7">
    <location>
        <begin position="463"/>
        <end position="496"/>
    </location>
</feature>
<dbReference type="SUPFAM" id="SSF57535">
    <property type="entry name" value="Complement control module/SCR domain"/>
    <property type="match status" value="1"/>
</dbReference>
<dbReference type="SMART" id="SM00202">
    <property type="entry name" value="SR"/>
    <property type="match status" value="1"/>
</dbReference>
<evidence type="ECO:0000256" key="4">
    <source>
        <dbReference type="ARBA" id="ARBA00023180"/>
    </source>
</evidence>
<dbReference type="KEGG" id="spu:100891205"/>
<dbReference type="PRINTS" id="PR00258">
    <property type="entry name" value="SPERACTRCPTR"/>
</dbReference>
<dbReference type="InterPro" id="IPR035976">
    <property type="entry name" value="Sushi/SCR/CCP_sf"/>
</dbReference>
<dbReference type="RefSeq" id="XP_003730138.1">
    <property type="nucleotide sequence ID" value="XM_003730090.3"/>
</dbReference>
<evidence type="ECO:0000256" key="5">
    <source>
        <dbReference type="PROSITE-ProRule" id="PRU00196"/>
    </source>
</evidence>
<keyword evidence="2" id="KW-0677">Repeat</keyword>
<evidence type="ECO:0000313" key="13">
    <source>
        <dbReference type="Proteomes" id="UP000007110"/>
    </source>
</evidence>
<dbReference type="Pfam" id="PF00084">
    <property type="entry name" value="Sushi"/>
    <property type="match status" value="1"/>
</dbReference>
<keyword evidence="3 5" id="KW-1015">Disulfide bond</keyword>
<dbReference type="Pfam" id="PF01822">
    <property type="entry name" value="WSC"/>
    <property type="match status" value="1"/>
</dbReference>
<feature type="disulfide bond" evidence="5">
    <location>
        <begin position="119"/>
        <end position="129"/>
    </location>
</feature>
<feature type="disulfide bond" evidence="5">
    <location>
        <begin position="87"/>
        <end position="148"/>
    </location>
</feature>
<keyword evidence="4" id="KW-0325">Glycoprotein</keyword>
<dbReference type="OrthoDB" id="6127264at2759"/>
<evidence type="ECO:0000259" key="11">
    <source>
        <dbReference type="PROSITE" id="PS51212"/>
    </source>
</evidence>
<dbReference type="InterPro" id="IPR036772">
    <property type="entry name" value="SRCR-like_dom_sf"/>
</dbReference>
<reference evidence="12" key="2">
    <citation type="submission" date="2021-01" db="UniProtKB">
        <authorList>
            <consortium name="EnsemblMetazoa"/>
        </authorList>
    </citation>
    <scope>IDENTIFICATION</scope>
</reference>
<sequence length="732" mass="79230">MGPFNTGHSSHFGQLLKGPHVQLNDFVGLFFLIIGLQCYAAQETSRLRLISGATPNEGRVEVDVGDGRGWGTICDNGWGYNDASVVCKQIGYPAATFSTPGARFGGNPTLPILLENVACSPSHTTIDECPSANPSASCDHTNDAGVKCMVPGFLGCFSLLTIGSRAWTIPENSNDACKAQCKDLDYRYAGMSGTSCRCGNNRLFYFYNQYPDYYCNSNCKGDATQLCGNTVSSYFSVFDTTLGICEDPGDPQNGNRTGDDFAFGATIAFTCLDEHVLTGDPILQCVLGNSPHDVRWSGNLPECVIPTSTQQGAMEMRTSTIVDVTIDPMMSSENPNAPQNSQTLSSGAIAGISVVMVMIIIAFVILAVLYVLKKKKEAKERASELHPEVLNQKSDSVENVYEINESNVTGSETDLPPSTTGGHTVDARNTAGNMSNGQPPRALPSIHLYADVTLPPEDIISPTSDYGTVYYASDEDNKESPARNPGDSVDETQHQDRDKKFYFVLESALPNDHADKGQCSTQKPQVKARAPKGRFVKKPPRNAPKNVETLHNQGTSADNIPHANPSFEGSFVPESESARVDVLPGVGAVTEQTGATLQHEPKSPESPKYVNSEFHDAPKNLIENTLYKPSDFKSTEAAESKQTLCVPNPKTRLRNNSESEATPKSPPYANSDPKRRRSTGEPKGQVVRSEQDEGQEASTPSITSPLYTNTEFHAVPDNMIDNELYKSCTPGK</sequence>
<keyword evidence="13" id="KW-1185">Reference proteome</keyword>
<keyword evidence="8" id="KW-0812">Transmembrane</keyword>
<dbReference type="PANTHER" id="PTHR19331:SF465">
    <property type="entry name" value="EGG PEPTIDE SPERACT RECEPTOR"/>
    <property type="match status" value="1"/>
</dbReference>
<dbReference type="SUPFAM" id="SSF56487">
    <property type="entry name" value="SRCR-like"/>
    <property type="match status" value="1"/>
</dbReference>
<feature type="disulfide bond" evidence="5">
    <location>
        <begin position="74"/>
        <end position="138"/>
    </location>
</feature>
<evidence type="ECO:0000256" key="3">
    <source>
        <dbReference type="ARBA" id="ARBA00023157"/>
    </source>
</evidence>
<accession>A0A7M7GJA1</accession>
<dbReference type="PANTHER" id="PTHR19331">
    <property type="entry name" value="SCAVENGER RECEPTOR DOMAIN-CONTAINING"/>
    <property type="match status" value="1"/>
</dbReference>
<dbReference type="Gene3D" id="3.10.250.10">
    <property type="entry name" value="SRCR-like domain"/>
    <property type="match status" value="1"/>
</dbReference>
<feature type="transmembrane region" description="Helical" evidence="8">
    <location>
        <begin position="348"/>
        <end position="372"/>
    </location>
</feature>